<dbReference type="InterPro" id="IPR050742">
    <property type="entry name" value="Helicase_Restrict-Modif_Enz"/>
</dbReference>
<keyword evidence="4" id="KW-0378">Hydrolase</keyword>
<dbReference type="Gene3D" id="3.90.1570.30">
    <property type="match status" value="1"/>
</dbReference>
<dbReference type="InterPro" id="IPR006935">
    <property type="entry name" value="Helicase/UvrB_N"/>
</dbReference>
<dbReference type="Pfam" id="PF04851">
    <property type="entry name" value="ResIII"/>
    <property type="match status" value="1"/>
</dbReference>
<name>A0A7M1S3M8_9BACT</name>
<keyword evidence="4" id="KW-0347">Helicase</keyword>
<feature type="coiled-coil region" evidence="1">
    <location>
        <begin position="757"/>
        <end position="784"/>
    </location>
</feature>
<evidence type="ECO:0000313" key="4">
    <source>
        <dbReference type="EMBL" id="QOR62037.1"/>
    </source>
</evidence>
<dbReference type="RefSeq" id="WP_197548740.1">
    <property type="nucleotide sequence ID" value="NZ_CP063164.1"/>
</dbReference>
<dbReference type="PANTHER" id="PTHR47396">
    <property type="entry name" value="TYPE I RESTRICTION ENZYME ECOKI R PROTEIN"/>
    <property type="match status" value="1"/>
</dbReference>
<dbReference type="InterPro" id="IPR027417">
    <property type="entry name" value="P-loop_NTPase"/>
</dbReference>
<protein>
    <submittedName>
        <fullName evidence="4">DEAD/DEAH box helicase family protein</fullName>
    </submittedName>
</protein>
<dbReference type="AlphaFoldDB" id="A0A7M1S3M8"/>
<dbReference type="CDD" id="cd18032">
    <property type="entry name" value="DEXHc_RE_I_III_res"/>
    <property type="match status" value="1"/>
</dbReference>
<sequence length="785" mass="90526">MDKKEKLELSESDIRALFITPAIKNAGWDEFIQIRREVTLTPGPVVVRGQMSHRNKKKKKFADYVLSWKKGVPVAVVEAKENNYTVSHGMQQALGYADILEVPSAFSSNGDAFASHNKVPEPHEDIETEFPLEAFPSPEVLWKRYKKYRNIEDDTEDLVTEPYYEDGSAKEPRYYQVEAINRVVEAVANDQKRLLLVMATGTGKTYTTFQIIWRLWKAKKVKRVLFLVDRNILADQTIVNDFKPFGSAMNKVKNRKIDPSYEIHLALYQAITGPDEEDKIFKNVSPDFFDMVVIDECHRGSADEDSSWREILDYFSNAIQLGLTATPKETKYVSNITYFGDPVYTYSLKQGIEDGFLAPYKVIRIDIDKDIYGWTPPEGMTDDLGQELEKRVYNQKDMDRILVLNQRTKLVAKRIMEYLRATDPFAKTIIFCEDIDHAERMRRAIVNEARELAIENPRYVVRITGDSVEGKAELDNFIDPESKFPVIATTSDLLSTGVDAKTCKLIVLDKTINSMTTFKQIIGRGTRIEEEFDKYFFTIMDFKKATELFKDEEFDGKPVVIYEPDDDDDPVPPDPEGEDDDEGEEEEGEETGDGIRKFFVDGVPAKIIAERIEYIGDDGKLITESYRDFSRKKIKSEFESLDVFLQRWSKTKKKQAILELLEEHGVILENLKDEVGKDYGEFDLICHIAYDKPLLTRKERVNNVKKRNYFTKYEEKMRAVLDALLDKYKDEGIKTLENTKVLKSKEFAKIGTPIEIITQIFGSKEKYEDMVAELEEELFRDEESA</sequence>
<dbReference type="GO" id="GO:0004386">
    <property type="term" value="F:helicase activity"/>
    <property type="evidence" value="ECO:0007669"/>
    <property type="project" value="UniProtKB-KW"/>
</dbReference>
<evidence type="ECO:0000259" key="3">
    <source>
        <dbReference type="PROSITE" id="PS51192"/>
    </source>
</evidence>
<dbReference type="InterPro" id="IPR014001">
    <property type="entry name" value="Helicase_ATP-bd"/>
</dbReference>
<dbReference type="Gene3D" id="3.40.50.300">
    <property type="entry name" value="P-loop containing nucleotide triphosphate hydrolases"/>
    <property type="match status" value="2"/>
</dbReference>
<accession>A0A7M1S3M8</accession>
<reference evidence="4 5" key="1">
    <citation type="submission" date="2020-10" db="EMBL/GenBank/DDBJ databases">
        <title>The genome of sulfurovum sp.</title>
        <authorList>
            <person name="Xie S."/>
            <person name="Shao Z."/>
            <person name="Jiang L."/>
        </authorList>
    </citation>
    <scope>NUCLEOTIDE SEQUENCE [LARGE SCALE GENOMIC DNA]</scope>
    <source>
        <strain evidence="4 5">ST-419</strain>
    </source>
</reference>
<dbReference type="GO" id="GO:0003677">
    <property type="term" value="F:DNA binding"/>
    <property type="evidence" value="ECO:0007669"/>
    <property type="project" value="InterPro"/>
</dbReference>
<feature type="domain" description="Helicase ATP-binding" evidence="3">
    <location>
        <begin position="185"/>
        <end position="345"/>
    </location>
</feature>
<feature type="region of interest" description="Disordered" evidence="2">
    <location>
        <begin position="559"/>
        <end position="594"/>
    </location>
</feature>
<keyword evidence="1" id="KW-0175">Coiled coil</keyword>
<keyword evidence="4" id="KW-0547">Nucleotide-binding</keyword>
<keyword evidence="4" id="KW-0067">ATP-binding</keyword>
<dbReference type="GO" id="GO:0005829">
    <property type="term" value="C:cytosol"/>
    <property type="evidence" value="ECO:0007669"/>
    <property type="project" value="TreeGrafter"/>
</dbReference>
<gene>
    <name evidence="4" type="ORF">IMZ28_00690</name>
</gene>
<dbReference type="Pfam" id="PF00271">
    <property type="entry name" value="Helicase_C"/>
    <property type="match status" value="1"/>
</dbReference>
<evidence type="ECO:0000256" key="2">
    <source>
        <dbReference type="SAM" id="MobiDB-lite"/>
    </source>
</evidence>
<dbReference type="Proteomes" id="UP000595074">
    <property type="component" value="Chromosome"/>
</dbReference>
<dbReference type="NCBIfam" id="NF046051">
    <property type="entry name" value="restrict_EcoAI"/>
    <property type="match status" value="1"/>
</dbReference>
<dbReference type="PANTHER" id="PTHR47396:SF1">
    <property type="entry name" value="ATP-DEPENDENT HELICASE IRC3-RELATED"/>
    <property type="match status" value="1"/>
</dbReference>
<dbReference type="InterPro" id="IPR001650">
    <property type="entry name" value="Helicase_C-like"/>
</dbReference>
<feature type="compositionally biased region" description="Acidic residues" evidence="2">
    <location>
        <begin position="563"/>
        <end position="592"/>
    </location>
</feature>
<organism evidence="4 5">
    <name type="scientific">Sulfurovum indicum</name>
    <dbReference type="NCBI Taxonomy" id="2779528"/>
    <lineage>
        <taxon>Bacteria</taxon>
        <taxon>Pseudomonadati</taxon>
        <taxon>Campylobacterota</taxon>
        <taxon>Epsilonproteobacteria</taxon>
        <taxon>Campylobacterales</taxon>
        <taxon>Sulfurovaceae</taxon>
        <taxon>Sulfurovum</taxon>
    </lineage>
</organism>
<dbReference type="CDD" id="cd18799">
    <property type="entry name" value="SF2_C_EcoAI-like"/>
    <property type="match status" value="1"/>
</dbReference>
<dbReference type="GO" id="GO:0005524">
    <property type="term" value="F:ATP binding"/>
    <property type="evidence" value="ECO:0007669"/>
    <property type="project" value="InterPro"/>
</dbReference>
<evidence type="ECO:0000256" key="1">
    <source>
        <dbReference type="SAM" id="Coils"/>
    </source>
</evidence>
<dbReference type="EMBL" id="CP063164">
    <property type="protein sequence ID" value="QOR62037.1"/>
    <property type="molecule type" value="Genomic_DNA"/>
</dbReference>
<dbReference type="SUPFAM" id="SSF52540">
    <property type="entry name" value="P-loop containing nucleoside triphosphate hydrolases"/>
    <property type="match status" value="2"/>
</dbReference>
<dbReference type="Pfam" id="PF08463">
    <property type="entry name" value="EcoEI_R_C"/>
    <property type="match status" value="1"/>
</dbReference>
<dbReference type="GO" id="GO:0016787">
    <property type="term" value="F:hydrolase activity"/>
    <property type="evidence" value="ECO:0007669"/>
    <property type="project" value="InterPro"/>
</dbReference>
<evidence type="ECO:0000313" key="5">
    <source>
        <dbReference type="Proteomes" id="UP000595074"/>
    </source>
</evidence>
<dbReference type="REBASE" id="451742">
    <property type="entry name" value="Ssp419ORF695P"/>
</dbReference>
<proteinExistence type="predicted"/>
<keyword evidence="5" id="KW-1185">Reference proteome</keyword>
<dbReference type="PROSITE" id="PS51192">
    <property type="entry name" value="HELICASE_ATP_BIND_1"/>
    <property type="match status" value="1"/>
</dbReference>
<dbReference type="GO" id="GO:0006304">
    <property type="term" value="P:DNA modification"/>
    <property type="evidence" value="ECO:0007669"/>
    <property type="project" value="InterPro"/>
</dbReference>
<dbReference type="SMART" id="SM00487">
    <property type="entry name" value="DEXDc"/>
    <property type="match status" value="1"/>
</dbReference>
<dbReference type="InterPro" id="IPR013670">
    <property type="entry name" value="EcoEI_R_C_dom"/>
</dbReference>
<dbReference type="KEGG" id="sinu:IMZ28_00690"/>